<proteinExistence type="predicted"/>
<accession>A0A6J7EH28</accession>
<protein>
    <submittedName>
        <fullName evidence="1">Unannotated protein</fullName>
    </submittedName>
</protein>
<dbReference type="EMBL" id="CAFBLR010000135">
    <property type="protein sequence ID" value="CAB4880575.1"/>
    <property type="molecule type" value="Genomic_DNA"/>
</dbReference>
<reference evidence="1" key="1">
    <citation type="submission" date="2020-05" db="EMBL/GenBank/DDBJ databases">
        <authorList>
            <person name="Chiriac C."/>
            <person name="Salcher M."/>
            <person name="Ghai R."/>
            <person name="Kavagutti S V."/>
        </authorList>
    </citation>
    <scope>NUCLEOTIDE SEQUENCE</scope>
</reference>
<dbReference type="AlphaFoldDB" id="A0A6J7EH28"/>
<gene>
    <name evidence="1" type="ORF">UFOPK3417_01331</name>
</gene>
<name>A0A6J7EH28_9ZZZZ</name>
<sequence length="288" mass="31646">MDAVVPHHHVLGLVREVRRHHELEPRALTCGEPARPAVVDLVPLHKHVRRTALRVCAPVTGIVNAVVADDSVLHSDEVERVVLSPVDVAVLDVDVARLVHLEEIVCRPSTAVENHRRESHVQTALAVEGVAVRSDGDVSHREVPDIEDVHLREERDGAGALRCGDLERPCGGAVPRLPVRRQRLLVVDARFDADLVRGADVDSLRDPGPRLGHRSHGVGAGCSVARVIARAAHPDHLPRARPWERARCGGRARCRGRAGNRNRGPDGRCRSPYWPYWPRWRGNGAPGS</sequence>
<evidence type="ECO:0000313" key="1">
    <source>
        <dbReference type="EMBL" id="CAB4880575.1"/>
    </source>
</evidence>
<organism evidence="1">
    <name type="scientific">freshwater metagenome</name>
    <dbReference type="NCBI Taxonomy" id="449393"/>
    <lineage>
        <taxon>unclassified sequences</taxon>
        <taxon>metagenomes</taxon>
        <taxon>ecological metagenomes</taxon>
    </lineage>
</organism>